<evidence type="ECO:0000313" key="2">
    <source>
        <dbReference type="Proteomes" id="UP001181693"/>
    </source>
</evidence>
<dbReference type="Proteomes" id="UP001181693">
    <property type="component" value="Unassembled WGS sequence"/>
</dbReference>
<sequence>MVLAGHFHLHHELPVYMATNLKRPSRLKEKLKKQQNGSSIGWPFT</sequence>
<organism evidence="1 2">
    <name type="scientific">Pyxicephalus adspersus</name>
    <name type="common">African bullfrog</name>
    <dbReference type="NCBI Taxonomy" id="30357"/>
    <lineage>
        <taxon>Eukaryota</taxon>
        <taxon>Metazoa</taxon>
        <taxon>Chordata</taxon>
        <taxon>Craniata</taxon>
        <taxon>Vertebrata</taxon>
        <taxon>Euteleostomi</taxon>
        <taxon>Amphibia</taxon>
        <taxon>Batrachia</taxon>
        <taxon>Anura</taxon>
        <taxon>Neobatrachia</taxon>
        <taxon>Ranoidea</taxon>
        <taxon>Pyxicephalidae</taxon>
        <taxon>Pyxicephalinae</taxon>
        <taxon>Pyxicephalus</taxon>
    </lineage>
</organism>
<proteinExistence type="predicted"/>
<name>A0AAV3ABY9_PYXAD</name>
<protein>
    <submittedName>
        <fullName evidence="1">Uncharacterized protein</fullName>
    </submittedName>
</protein>
<gene>
    <name evidence="1" type="ORF">GDO54_017563</name>
</gene>
<keyword evidence="2" id="KW-1185">Reference proteome</keyword>
<evidence type="ECO:0000313" key="1">
    <source>
        <dbReference type="EMBL" id="DBA20820.1"/>
    </source>
</evidence>
<accession>A0AAV3ABY9</accession>
<dbReference type="EMBL" id="DYDO01000007">
    <property type="protein sequence ID" value="DBA20820.1"/>
    <property type="molecule type" value="Genomic_DNA"/>
</dbReference>
<reference evidence="1" key="1">
    <citation type="thesis" date="2020" institute="ProQuest LLC" country="789 East Eisenhower Parkway, Ann Arbor, MI, USA">
        <title>Comparative Genomics and Chromosome Evolution.</title>
        <authorList>
            <person name="Mudd A.B."/>
        </authorList>
    </citation>
    <scope>NUCLEOTIDE SEQUENCE</scope>
    <source>
        <strain evidence="1">1538</strain>
        <tissue evidence="1">Blood</tissue>
    </source>
</reference>
<dbReference type="AlphaFoldDB" id="A0AAV3ABY9"/>
<comment type="caution">
    <text evidence="1">The sequence shown here is derived from an EMBL/GenBank/DDBJ whole genome shotgun (WGS) entry which is preliminary data.</text>
</comment>